<dbReference type="AlphaFoldDB" id="A0A9N8DR95"/>
<dbReference type="SMART" id="SM00415">
    <property type="entry name" value="HSF"/>
    <property type="match status" value="1"/>
</dbReference>
<gene>
    <name evidence="6" type="ORF">SEMRO_299_G111240.1</name>
</gene>
<evidence type="ECO:0000313" key="7">
    <source>
        <dbReference type="Proteomes" id="UP001153069"/>
    </source>
</evidence>
<accession>A0A9N8DR95</accession>
<feature type="domain" description="HSF-type DNA-binding" evidence="5">
    <location>
        <begin position="49"/>
        <end position="145"/>
    </location>
</feature>
<evidence type="ECO:0000256" key="2">
    <source>
        <dbReference type="ARBA" id="ARBA00023125"/>
    </source>
</evidence>
<dbReference type="SUPFAM" id="SSF46785">
    <property type="entry name" value="Winged helix' DNA-binding domain"/>
    <property type="match status" value="1"/>
</dbReference>
<comment type="similarity">
    <text evidence="4">Belongs to the HSF family.</text>
</comment>
<dbReference type="EMBL" id="CAICTM010000298">
    <property type="protein sequence ID" value="CAB9507247.1"/>
    <property type="molecule type" value="Genomic_DNA"/>
</dbReference>
<protein>
    <submittedName>
        <fullName evidence="6">Heat stress transcription factor</fullName>
    </submittedName>
</protein>
<name>A0A9N8DR95_9STRA</name>
<dbReference type="OrthoDB" id="47321at2759"/>
<evidence type="ECO:0000256" key="3">
    <source>
        <dbReference type="ARBA" id="ARBA00023242"/>
    </source>
</evidence>
<dbReference type="Gene3D" id="1.10.10.10">
    <property type="entry name" value="Winged helix-like DNA-binding domain superfamily/Winged helix DNA-binding domain"/>
    <property type="match status" value="1"/>
</dbReference>
<dbReference type="PANTHER" id="PTHR10015">
    <property type="entry name" value="HEAT SHOCK TRANSCRIPTION FACTOR"/>
    <property type="match status" value="1"/>
</dbReference>
<dbReference type="GO" id="GO:0043565">
    <property type="term" value="F:sequence-specific DNA binding"/>
    <property type="evidence" value="ECO:0007669"/>
    <property type="project" value="InterPro"/>
</dbReference>
<organism evidence="6 7">
    <name type="scientific">Seminavis robusta</name>
    <dbReference type="NCBI Taxonomy" id="568900"/>
    <lineage>
        <taxon>Eukaryota</taxon>
        <taxon>Sar</taxon>
        <taxon>Stramenopiles</taxon>
        <taxon>Ochrophyta</taxon>
        <taxon>Bacillariophyta</taxon>
        <taxon>Bacillariophyceae</taxon>
        <taxon>Bacillariophycidae</taxon>
        <taxon>Naviculales</taxon>
        <taxon>Naviculaceae</taxon>
        <taxon>Seminavis</taxon>
    </lineage>
</organism>
<evidence type="ECO:0000256" key="1">
    <source>
        <dbReference type="ARBA" id="ARBA00004123"/>
    </source>
</evidence>
<keyword evidence="2" id="KW-0238">DNA-binding</keyword>
<evidence type="ECO:0000313" key="6">
    <source>
        <dbReference type="EMBL" id="CAB9507247.1"/>
    </source>
</evidence>
<proteinExistence type="inferred from homology"/>
<dbReference type="Pfam" id="PF00447">
    <property type="entry name" value="HSF_DNA-bind"/>
    <property type="match status" value="1"/>
</dbReference>
<keyword evidence="3" id="KW-0539">Nucleus</keyword>
<dbReference type="GO" id="GO:0005634">
    <property type="term" value="C:nucleus"/>
    <property type="evidence" value="ECO:0007669"/>
    <property type="project" value="UniProtKB-SubCell"/>
</dbReference>
<comment type="subcellular location">
    <subcellularLocation>
        <location evidence="1">Nucleus</location>
    </subcellularLocation>
</comment>
<dbReference type="InterPro" id="IPR036390">
    <property type="entry name" value="WH_DNA-bd_sf"/>
</dbReference>
<reference evidence="6" key="1">
    <citation type="submission" date="2020-06" db="EMBL/GenBank/DDBJ databases">
        <authorList>
            <consortium name="Plant Systems Biology data submission"/>
        </authorList>
    </citation>
    <scope>NUCLEOTIDE SEQUENCE</scope>
    <source>
        <strain evidence="6">D6</strain>
    </source>
</reference>
<dbReference type="FunFam" id="1.10.10.10:FF:000479">
    <property type="entry name" value="Predicted protein"/>
    <property type="match status" value="1"/>
</dbReference>
<dbReference type="InterPro" id="IPR000232">
    <property type="entry name" value="HSF_DNA-bd"/>
</dbReference>
<dbReference type="InterPro" id="IPR036388">
    <property type="entry name" value="WH-like_DNA-bd_sf"/>
</dbReference>
<dbReference type="PANTHER" id="PTHR10015:SF206">
    <property type="entry name" value="HSF-TYPE DNA-BINDING DOMAIN-CONTAINING PROTEIN"/>
    <property type="match status" value="1"/>
</dbReference>
<evidence type="ECO:0000256" key="4">
    <source>
        <dbReference type="RuleBase" id="RU004020"/>
    </source>
</evidence>
<keyword evidence="7" id="KW-1185">Reference proteome</keyword>
<dbReference type="GO" id="GO:0003700">
    <property type="term" value="F:DNA-binding transcription factor activity"/>
    <property type="evidence" value="ECO:0007669"/>
    <property type="project" value="InterPro"/>
</dbReference>
<sequence length="360" mass="38716">MTSNHSTFQASSGATKMDDAPAIVSGSVAKCSYRDLSQETEKSGQALDESFPTKLHFMLADLERDGHDFIVSWHVHGRCFSVRRQPLFVKHVMPCYFRQSKFPSFQRQLNLYGFRRITSGPDKGSYYHECFLRGKPFLASRIQRQRIKGTGSRKPAVPEQEPCFHEMPFLPPSDMAKYKAAAPANDAVAPTATSVGRLADTHLQLQQSLLGLPPPPRLESVLGVPSSADVLSMLCRNRSPSAALSQPLSVTGLASASPLTAVMATRLSAAKLAAARAVANPPARRTSLAVPDVSSSLFSPPRLAARPSAAAALAEFDRALAMGGAGGGNSVVRQLINRSIANRPNASSLFTQTNAFFGGY</sequence>
<evidence type="ECO:0000259" key="5">
    <source>
        <dbReference type="SMART" id="SM00415"/>
    </source>
</evidence>
<dbReference type="Proteomes" id="UP001153069">
    <property type="component" value="Unassembled WGS sequence"/>
</dbReference>
<comment type="caution">
    <text evidence="6">The sequence shown here is derived from an EMBL/GenBank/DDBJ whole genome shotgun (WGS) entry which is preliminary data.</text>
</comment>